<keyword evidence="1" id="KW-1133">Transmembrane helix</keyword>
<keyword evidence="1" id="KW-0812">Transmembrane</keyword>
<organism evidence="3 4">
    <name type="scientific">Parascaris univalens</name>
    <name type="common">Nematode worm</name>
    <dbReference type="NCBI Taxonomy" id="6257"/>
    <lineage>
        <taxon>Eukaryota</taxon>
        <taxon>Metazoa</taxon>
        <taxon>Ecdysozoa</taxon>
        <taxon>Nematoda</taxon>
        <taxon>Chromadorea</taxon>
        <taxon>Rhabditida</taxon>
        <taxon>Spirurina</taxon>
        <taxon>Ascaridomorpha</taxon>
        <taxon>Ascaridoidea</taxon>
        <taxon>Ascarididae</taxon>
        <taxon>Parascaris</taxon>
    </lineage>
</organism>
<dbReference type="Proteomes" id="UP000887569">
    <property type="component" value="Unplaced"/>
</dbReference>
<proteinExistence type="predicted"/>
<sequence>MSDDFVHCRNQSAQAMFVECIVLIVLMRFSYVDSQKGSKSEIPRLRGCFTVYGDRDQPDAVRPYAIVKDALNSTEDDCLSTCLHDSHCNGVMYGFVGGHQVIACELYDSPQTVQLIYAPYSNMFLLKDSNCELPYKGIKPLAVDEGNDVRDAATKRKIKYRKASKRKHLSNL</sequence>
<dbReference type="PROSITE" id="PS50948">
    <property type="entry name" value="PAN"/>
    <property type="match status" value="1"/>
</dbReference>
<evidence type="ECO:0000259" key="2">
    <source>
        <dbReference type="PROSITE" id="PS50948"/>
    </source>
</evidence>
<name>A0A915B3S3_PARUN</name>
<accession>A0A915B3S3</accession>
<dbReference type="AlphaFoldDB" id="A0A915B3S3"/>
<dbReference type="InterPro" id="IPR003609">
    <property type="entry name" value="Pan_app"/>
</dbReference>
<protein>
    <submittedName>
        <fullName evidence="4">Apple domain-containing protein</fullName>
    </submittedName>
</protein>
<feature type="transmembrane region" description="Helical" evidence="1">
    <location>
        <begin position="12"/>
        <end position="31"/>
    </location>
</feature>
<feature type="domain" description="Apple" evidence="2">
    <location>
        <begin position="48"/>
        <end position="131"/>
    </location>
</feature>
<keyword evidence="3" id="KW-1185">Reference proteome</keyword>
<dbReference type="WBParaSite" id="PgR025_g091_t01">
    <property type="protein sequence ID" value="PgR025_g091_t01"/>
    <property type="gene ID" value="PgR025_g091"/>
</dbReference>
<keyword evidence="1" id="KW-0472">Membrane</keyword>
<evidence type="ECO:0000313" key="4">
    <source>
        <dbReference type="WBParaSite" id="PgR025_g091_t01"/>
    </source>
</evidence>
<evidence type="ECO:0000313" key="3">
    <source>
        <dbReference type="Proteomes" id="UP000887569"/>
    </source>
</evidence>
<evidence type="ECO:0000256" key="1">
    <source>
        <dbReference type="SAM" id="Phobius"/>
    </source>
</evidence>
<reference evidence="4" key="1">
    <citation type="submission" date="2022-11" db="UniProtKB">
        <authorList>
            <consortium name="WormBaseParasite"/>
        </authorList>
    </citation>
    <scope>IDENTIFICATION</scope>
</reference>